<feature type="binding site" evidence="6">
    <location>
        <position position="411"/>
    </location>
    <ligand>
        <name>S-adenosyl-L-methionine</name>
        <dbReference type="ChEBI" id="CHEBI:59789"/>
    </ligand>
</feature>
<keyword evidence="3 6" id="KW-0808">Transferase</keyword>
<evidence type="ECO:0000256" key="2">
    <source>
        <dbReference type="ARBA" id="ARBA00022603"/>
    </source>
</evidence>
<dbReference type="Gene3D" id="3.40.50.150">
    <property type="entry name" value="Vaccinia Virus protein VP39"/>
    <property type="match status" value="1"/>
</dbReference>
<dbReference type="PRINTS" id="PR02008">
    <property type="entry name" value="RCMTFAMILY"/>
</dbReference>
<dbReference type="Pfam" id="PF01029">
    <property type="entry name" value="NusB"/>
    <property type="match status" value="1"/>
</dbReference>
<dbReference type="GO" id="GO:0003723">
    <property type="term" value="F:RNA binding"/>
    <property type="evidence" value="ECO:0007669"/>
    <property type="project" value="UniProtKB-UniRule"/>
</dbReference>
<dbReference type="GO" id="GO:0006355">
    <property type="term" value="P:regulation of DNA-templated transcription"/>
    <property type="evidence" value="ECO:0007669"/>
    <property type="project" value="InterPro"/>
</dbReference>
<comment type="similarity">
    <text evidence="1 6">Belongs to the class I-like SAM-binding methyltransferase superfamily. RsmB/NOP family.</text>
</comment>
<feature type="active site" description="Nucleophile" evidence="6">
    <location>
        <position position="482"/>
    </location>
</feature>
<evidence type="ECO:0000256" key="4">
    <source>
        <dbReference type="ARBA" id="ARBA00022691"/>
    </source>
</evidence>
<evidence type="ECO:0000313" key="10">
    <source>
        <dbReference type="Proteomes" id="UP000256486"/>
    </source>
</evidence>
<keyword evidence="5 6" id="KW-0694">RNA-binding</keyword>
<feature type="domain" description="SAM-dependent MTase RsmB/NOP-type" evidence="8">
    <location>
        <begin position="258"/>
        <end position="550"/>
    </location>
</feature>
<evidence type="ECO:0000256" key="6">
    <source>
        <dbReference type="PROSITE-ProRule" id="PRU01023"/>
    </source>
</evidence>
<comment type="caution">
    <text evidence="9">The sequence shown here is derived from an EMBL/GenBank/DDBJ whole genome shotgun (WGS) entry which is preliminary data.</text>
</comment>
<reference evidence="9 10" key="1">
    <citation type="submission" date="2017-04" db="EMBL/GenBank/DDBJ databases">
        <title>Comparative genome analysis of Subtercola boreus.</title>
        <authorList>
            <person name="Cho Y.-J."/>
            <person name="Cho A."/>
            <person name="Kim O.-S."/>
            <person name="Lee J.-I."/>
        </authorList>
    </citation>
    <scope>NUCLEOTIDE SEQUENCE [LARGE SCALE GENOMIC DNA]</scope>
    <source>
        <strain evidence="9 10">K300</strain>
    </source>
</reference>
<dbReference type="SUPFAM" id="SSF53335">
    <property type="entry name" value="S-adenosyl-L-methionine-dependent methyltransferases"/>
    <property type="match status" value="1"/>
</dbReference>
<dbReference type="InterPro" id="IPR006027">
    <property type="entry name" value="NusB_RsmB_TIM44"/>
</dbReference>
<dbReference type="GO" id="GO:0008173">
    <property type="term" value="F:RNA methyltransferase activity"/>
    <property type="evidence" value="ECO:0007669"/>
    <property type="project" value="InterPro"/>
</dbReference>
<sequence length="550" mass="57937">MSGTNDGGSGGTGGTGGTGSGAANSGAPGERPKHGRRGANQGRSSSPGRDTPGRDTPGRDTASRDRGRGHGAGRDRSGTAPGPRERTQSATAVQPARRIAFEVIRAVREDDAYANLLLPTKLARAKLNTADAGLATELTYGTLRLRGYYDRVIELAANRPIDEIDGPLVDVLELAAHQLLSLRVASHAAVNEAVELARVVASRSSTGFVNGVLRTITRSTPEEWQDRVLGSAQGDDGRLEVLYSHPSWIIRAFRRALLTDGATADEAEVDLVALLEADNEPAKLGLVALPGLATRDEIGVDGHPAPYSPFGFITESGDPRDIPEVKAGTVRVQDEGSQLAALALSRAQPIRKGERWLDLCAGPGGKSAVLAAEAREGGAVLTANEPVPARAELVRNALAAIPDPPVVWELDGTTVGESHPGEFDRILVDAPCTGLGALRRRPEARWRKSPKDVAELVVLQSKLIDSAMAALKPGGILAYLTCSPHVAETRGQATDALKRHAGTLEPLATQATLQALADTPLVLGTDETQAQLWPHVHGTDAMFIALFRKL</sequence>
<dbReference type="Gene3D" id="1.10.940.10">
    <property type="entry name" value="NusB-like"/>
    <property type="match status" value="1"/>
</dbReference>
<evidence type="ECO:0000256" key="3">
    <source>
        <dbReference type="ARBA" id="ARBA00022679"/>
    </source>
</evidence>
<dbReference type="Proteomes" id="UP000256486">
    <property type="component" value="Unassembled WGS sequence"/>
</dbReference>
<proteinExistence type="inferred from homology"/>
<feature type="binding site" evidence="6">
    <location>
        <begin position="360"/>
        <end position="366"/>
    </location>
    <ligand>
        <name>S-adenosyl-L-methionine</name>
        <dbReference type="ChEBI" id="CHEBI:59789"/>
    </ligand>
</feature>
<dbReference type="Pfam" id="PF01189">
    <property type="entry name" value="Methyltr_RsmB-F"/>
    <property type="match status" value="1"/>
</dbReference>
<dbReference type="PROSITE" id="PS51686">
    <property type="entry name" value="SAM_MT_RSMB_NOP"/>
    <property type="match status" value="1"/>
</dbReference>
<dbReference type="InterPro" id="IPR001678">
    <property type="entry name" value="MeTrfase_RsmB-F_NOP2_dom"/>
</dbReference>
<dbReference type="AlphaFoldDB" id="A0A3E0VHI5"/>
<evidence type="ECO:0000256" key="5">
    <source>
        <dbReference type="ARBA" id="ARBA00022884"/>
    </source>
</evidence>
<gene>
    <name evidence="9" type="ORF">B7R54_09240</name>
</gene>
<organism evidence="9 10">
    <name type="scientific">Subtercola boreus</name>
    <dbReference type="NCBI Taxonomy" id="120213"/>
    <lineage>
        <taxon>Bacteria</taxon>
        <taxon>Bacillati</taxon>
        <taxon>Actinomycetota</taxon>
        <taxon>Actinomycetes</taxon>
        <taxon>Micrococcales</taxon>
        <taxon>Microbacteriaceae</taxon>
        <taxon>Subtercola</taxon>
    </lineage>
</organism>
<dbReference type="CDD" id="cd02440">
    <property type="entry name" value="AdoMet_MTases"/>
    <property type="match status" value="1"/>
</dbReference>
<keyword evidence="2 6" id="KW-0489">Methyltransferase</keyword>
<dbReference type="EMBL" id="NBWZ01000001">
    <property type="protein sequence ID" value="RFA09396.1"/>
    <property type="molecule type" value="Genomic_DNA"/>
</dbReference>
<evidence type="ECO:0000313" key="9">
    <source>
        <dbReference type="EMBL" id="RFA09396.1"/>
    </source>
</evidence>
<keyword evidence="4 6" id="KW-0949">S-adenosyl-L-methionine</keyword>
<feature type="binding site" evidence="6">
    <location>
        <position position="385"/>
    </location>
    <ligand>
        <name>S-adenosyl-L-methionine</name>
        <dbReference type="ChEBI" id="CHEBI:59789"/>
    </ligand>
</feature>
<dbReference type="InterPro" id="IPR029063">
    <property type="entry name" value="SAM-dependent_MTases_sf"/>
</dbReference>
<keyword evidence="10" id="KW-1185">Reference proteome</keyword>
<feature type="region of interest" description="Disordered" evidence="7">
    <location>
        <begin position="1"/>
        <end position="94"/>
    </location>
</feature>
<dbReference type="PANTHER" id="PTHR22807:SF53">
    <property type="entry name" value="RIBOSOMAL RNA SMALL SUBUNIT METHYLTRANSFERASE B-RELATED"/>
    <property type="match status" value="1"/>
</dbReference>
<dbReference type="GO" id="GO:0001510">
    <property type="term" value="P:RNA methylation"/>
    <property type="evidence" value="ECO:0007669"/>
    <property type="project" value="InterPro"/>
</dbReference>
<name>A0A3E0VHI5_9MICO</name>
<accession>A0A3E0VHI5</accession>
<evidence type="ECO:0000256" key="7">
    <source>
        <dbReference type="SAM" id="MobiDB-lite"/>
    </source>
</evidence>
<dbReference type="InterPro" id="IPR049560">
    <property type="entry name" value="MeTrfase_RsmB-F_NOP2_cat"/>
</dbReference>
<protein>
    <submittedName>
        <fullName evidence="9">Methyltransferase</fullName>
    </submittedName>
</protein>
<dbReference type="SUPFAM" id="SSF48013">
    <property type="entry name" value="NusB-like"/>
    <property type="match status" value="1"/>
</dbReference>
<dbReference type="PROSITE" id="PS01153">
    <property type="entry name" value="NOL1_NOP2_SUN"/>
    <property type="match status" value="1"/>
</dbReference>
<dbReference type="PANTHER" id="PTHR22807">
    <property type="entry name" value="NOP2 YEAST -RELATED NOL1/NOP2/FMU SUN DOMAIN-CONTAINING"/>
    <property type="match status" value="1"/>
</dbReference>
<dbReference type="InterPro" id="IPR023267">
    <property type="entry name" value="RCMT"/>
</dbReference>
<dbReference type="InterPro" id="IPR035926">
    <property type="entry name" value="NusB-like_sf"/>
</dbReference>
<feature type="compositionally biased region" description="Gly residues" evidence="7">
    <location>
        <begin position="1"/>
        <end position="20"/>
    </location>
</feature>
<feature type="binding site" evidence="6">
    <location>
        <position position="429"/>
    </location>
    <ligand>
        <name>S-adenosyl-L-methionine</name>
        <dbReference type="ChEBI" id="CHEBI:59789"/>
    </ligand>
</feature>
<dbReference type="RefSeq" id="WP_211327367.1">
    <property type="nucleotide sequence ID" value="NZ_NBWZ01000001.1"/>
</dbReference>
<feature type="compositionally biased region" description="Basic and acidic residues" evidence="7">
    <location>
        <begin position="51"/>
        <end position="87"/>
    </location>
</feature>
<evidence type="ECO:0000256" key="1">
    <source>
        <dbReference type="ARBA" id="ARBA00007494"/>
    </source>
</evidence>
<evidence type="ECO:0000259" key="8">
    <source>
        <dbReference type="PROSITE" id="PS51686"/>
    </source>
</evidence>
<dbReference type="InterPro" id="IPR018314">
    <property type="entry name" value="RsmB/NOL1/NOP2-like_CS"/>
</dbReference>